<evidence type="ECO:0000313" key="1">
    <source>
        <dbReference type="EMBL" id="KAG5548491.1"/>
    </source>
</evidence>
<protein>
    <submittedName>
        <fullName evidence="1">Uncharacterized protein</fullName>
    </submittedName>
</protein>
<keyword evidence="2" id="KW-1185">Reference proteome</keyword>
<proteinExistence type="predicted"/>
<comment type="caution">
    <text evidence="1">The sequence shown here is derived from an EMBL/GenBank/DDBJ whole genome shotgun (WGS) entry which is preliminary data.</text>
</comment>
<accession>A0AAV6K7N4</accession>
<name>A0AAV6K7N4_9ERIC</name>
<dbReference type="EMBL" id="JACTNZ010000005">
    <property type="protein sequence ID" value="KAG5548491.1"/>
    <property type="molecule type" value="Genomic_DNA"/>
</dbReference>
<reference evidence="1" key="1">
    <citation type="submission" date="2020-08" db="EMBL/GenBank/DDBJ databases">
        <title>Plant Genome Project.</title>
        <authorList>
            <person name="Zhang R.-G."/>
        </authorList>
    </citation>
    <scope>NUCLEOTIDE SEQUENCE</scope>
    <source>
        <strain evidence="1">WSP0</strain>
        <tissue evidence="1">Leaf</tissue>
    </source>
</reference>
<sequence>MLNTQVGVDLILPMLFVCDDHGGAHRHCFLAPTLPRSGFSFFKLPKVLISKDINPGNKQIYRFKCLFSL</sequence>
<dbReference type="Proteomes" id="UP000823749">
    <property type="component" value="Chromosome 5"/>
</dbReference>
<gene>
    <name evidence="1" type="ORF">RHGRI_013993</name>
</gene>
<evidence type="ECO:0000313" key="2">
    <source>
        <dbReference type="Proteomes" id="UP000823749"/>
    </source>
</evidence>
<organism evidence="1 2">
    <name type="scientific">Rhododendron griersonianum</name>
    <dbReference type="NCBI Taxonomy" id="479676"/>
    <lineage>
        <taxon>Eukaryota</taxon>
        <taxon>Viridiplantae</taxon>
        <taxon>Streptophyta</taxon>
        <taxon>Embryophyta</taxon>
        <taxon>Tracheophyta</taxon>
        <taxon>Spermatophyta</taxon>
        <taxon>Magnoliopsida</taxon>
        <taxon>eudicotyledons</taxon>
        <taxon>Gunneridae</taxon>
        <taxon>Pentapetalae</taxon>
        <taxon>asterids</taxon>
        <taxon>Ericales</taxon>
        <taxon>Ericaceae</taxon>
        <taxon>Ericoideae</taxon>
        <taxon>Rhodoreae</taxon>
        <taxon>Rhododendron</taxon>
    </lineage>
</organism>
<dbReference type="AlphaFoldDB" id="A0AAV6K7N4"/>